<proteinExistence type="predicted"/>
<keyword evidence="3" id="KW-1185">Reference proteome</keyword>
<feature type="transmembrane region" description="Helical" evidence="1">
    <location>
        <begin position="30"/>
        <end position="49"/>
    </location>
</feature>
<dbReference type="Proteomes" id="UP000002668">
    <property type="component" value="Genome"/>
</dbReference>
<keyword evidence="1" id="KW-0472">Membrane</keyword>
<keyword evidence="1" id="KW-0812">Transmembrane</keyword>
<sequence length="58" mass="6413">METGERTPASIPPLNAQDPAMSIRYRTGRALACCTIVVFVGFFFLVGFFELALSSKRE</sequence>
<evidence type="ECO:0000256" key="1">
    <source>
        <dbReference type="SAM" id="Phobius"/>
    </source>
</evidence>
<dbReference type="AlphaFoldDB" id="E4ZYZ6"/>
<organism evidence="3">
    <name type="scientific">Leptosphaeria maculans (strain JN3 / isolate v23.1.3 / race Av1-4-5-6-7-8)</name>
    <name type="common">Blackleg fungus</name>
    <name type="synonym">Phoma lingam</name>
    <dbReference type="NCBI Taxonomy" id="985895"/>
    <lineage>
        <taxon>Eukaryota</taxon>
        <taxon>Fungi</taxon>
        <taxon>Dikarya</taxon>
        <taxon>Ascomycota</taxon>
        <taxon>Pezizomycotina</taxon>
        <taxon>Dothideomycetes</taxon>
        <taxon>Pleosporomycetidae</taxon>
        <taxon>Pleosporales</taxon>
        <taxon>Pleosporineae</taxon>
        <taxon>Leptosphaeriaceae</taxon>
        <taxon>Plenodomus</taxon>
        <taxon>Plenodomus lingam/Leptosphaeria maculans species complex</taxon>
    </lineage>
</organism>
<name>E4ZYZ6_LEPMJ</name>
<evidence type="ECO:0000313" key="3">
    <source>
        <dbReference type="Proteomes" id="UP000002668"/>
    </source>
</evidence>
<accession>E4ZYZ6</accession>
<protein>
    <submittedName>
        <fullName evidence="2">Predicted protein</fullName>
    </submittedName>
</protein>
<dbReference type="VEuPathDB" id="FungiDB:LEMA_uP106960.1"/>
<dbReference type="EMBL" id="FP929129">
    <property type="protein sequence ID" value="CBX96431.1"/>
    <property type="molecule type" value="Genomic_DNA"/>
</dbReference>
<evidence type="ECO:0000313" key="2">
    <source>
        <dbReference type="EMBL" id="CBX96431.1"/>
    </source>
</evidence>
<gene>
    <name evidence="2" type="ORF">LEMA_uP106960.1</name>
</gene>
<dbReference type="InParanoid" id="E4ZYZ6"/>
<reference evidence="3" key="1">
    <citation type="journal article" date="2011" name="Nat. Commun.">
        <title>Effector diversification within compartments of the Leptosphaeria maculans genome affected by Repeat-Induced Point mutations.</title>
        <authorList>
            <person name="Rouxel T."/>
            <person name="Grandaubert J."/>
            <person name="Hane J.K."/>
            <person name="Hoede C."/>
            <person name="van de Wouw A.P."/>
            <person name="Couloux A."/>
            <person name="Dominguez V."/>
            <person name="Anthouard V."/>
            <person name="Bally P."/>
            <person name="Bourras S."/>
            <person name="Cozijnsen A.J."/>
            <person name="Ciuffetti L.M."/>
            <person name="Degrave A."/>
            <person name="Dilmaghani A."/>
            <person name="Duret L."/>
            <person name="Fudal I."/>
            <person name="Goodwin S.B."/>
            <person name="Gout L."/>
            <person name="Glaser N."/>
            <person name="Linglin J."/>
            <person name="Kema G.H.J."/>
            <person name="Lapalu N."/>
            <person name="Lawrence C.B."/>
            <person name="May K."/>
            <person name="Meyer M."/>
            <person name="Ollivier B."/>
            <person name="Poulain J."/>
            <person name="Schoch C.L."/>
            <person name="Simon A."/>
            <person name="Spatafora J.W."/>
            <person name="Stachowiak A."/>
            <person name="Turgeon B.G."/>
            <person name="Tyler B.M."/>
            <person name="Vincent D."/>
            <person name="Weissenbach J."/>
            <person name="Amselem J."/>
            <person name="Quesneville H."/>
            <person name="Oliver R.P."/>
            <person name="Wincker P."/>
            <person name="Balesdent M.-H."/>
            <person name="Howlett B.J."/>
        </authorList>
    </citation>
    <scope>NUCLEOTIDE SEQUENCE [LARGE SCALE GENOMIC DNA]</scope>
    <source>
        <strain evidence="3">JN3 / isolate v23.1.3 / race Av1-4-5-6-7-8</strain>
    </source>
</reference>
<dbReference type="HOGENOM" id="CLU_2979544_0_0_1"/>
<keyword evidence="1" id="KW-1133">Transmembrane helix</keyword>